<evidence type="ECO:0000256" key="2">
    <source>
        <dbReference type="ARBA" id="ARBA00023125"/>
    </source>
</evidence>
<dbReference type="PANTHER" id="PTHR30055:SF220">
    <property type="entry name" value="TETR-FAMILY REGULATORY PROTEIN"/>
    <property type="match status" value="1"/>
</dbReference>
<organism evidence="7 8">
    <name type="scientific">Phormidesmis priestleyi</name>
    <dbReference type="NCBI Taxonomy" id="268141"/>
    <lineage>
        <taxon>Bacteria</taxon>
        <taxon>Bacillati</taxon>
        <taxon>Cyanobacteriota</taxon>
        <taxon>Cyanophyceae</taxon>
        <taxon>Leptolyngbyales</taxon>
        <taxon>Leptolyngbyaceae</taxon>
        <taxon>Phormidesmis</taxon>
    </lineage>
</organism>
<dbReference type="AlphaFoldDB" id="A0A2W4WU12"/>
<dbReference type="PROSITE" id="PS50977">
    <property type="entry name" value="HTH_TETR_2"/>
    <property type="match status" value="1"/>
</dbReference>
<dbReference type="SUPFAM" id="SSF48498">
    <property type="entry name" value="Tetracyclin repressor-like, C-terminal domain"/>
    <property type="match status" value="1"/>
</dbReference>
<evidence type="ECO:0000256" key="5">
    <source>
        <dbReference type="SAM" id="MobiDB-lite"/>
    </source>
</evidence>
<dbReference type="GO" id="GO:0000976">
    <property type="term" value="F:transcription cis-regulatory region binding"/>
    <property type="evidence" value="ECO:0007669"/>
    <property type="project" value="TreeGrafter"/>
</dbReference>
<feature type="domain" description="HTH tetR-type" evidence="6">
    <location>
        <begin position="10"/>
        <end position="70"/>
    </location>
</feature>
<evidence type="ECO:0000256" key="1">
    <source>
        <dbReference type="ARBA" id="ARBA00023015"/>
    </source>
</evidence>
<evidence type="ECO:0000256" key="4">
    <source>
        <dbReference type="PROSITE-ProRule" id="PRU00335"/>
    </source>
</evidence>
<name>A0A2W4WU12_9CYAN</name>
<accession>A0A2W4WU12</accession>
<sequence length="227" mass="24553">MAKKNPYHHGDLREALIAAALVILKDKPAKNLSLREVARQAGVSHTAPYRHFEDKADLLAAVAEEGFIEFGRCLKAAVVAAKAEPIESLQATGEAYIRYALEHPIHFRVMFNYCEIEDEIEREIEPSPNKSDLNKSDRTESGHPHSSLQTTATETFQTLVEVIASGQSAGVIKAGSPRDLALGPWALVHGLAMLLLDGMLPVQGESAIALARSVIAANISGIQQSKP</sequence>
<dbReference type="Gene3D" id="1.10.357.10">
    <property type="entry name" value="Tetracycline Repressor, domain 2"/>
    <property type="match status" value="1"/>
</dbReference>
<dbReference type="PANTHER" id="PTHR30055">
    <property type="entry name" value="HTH-TYPE TRANSCRIPTIONAL REGULATOR RUTR"/>
    <property type="match status" value="1"/>
</dbReference>
<dbReference type="Pfam" id="PF00440">
    <property type="entry name" value="TetR_N"/>
    <property type="match status" value="1"/>
</dbReference>
<proteinExistence type="predicted"/>
<keyword evidence="3" id="KW-0804">Transcription</keyword>
<dbReference type="InterPro" id="IPR009057">
    <property type="entry name" value="Homeodomain-like_sf"/>
</dbReference>
<dbReference type="Proteomes" id="UP000249794">
    <property type="component" value="Unassembled WGS sequence"/>
</dbReference>
<feature type="DNA-binding region" description="H-T-H motif" evidence="4">
    <location>
        <begin position="33"/>
        <end position="52"/>
    </location>
</feature>
<reference evidence="7 8" key="2">
    <citation type="submission" date="2018-06" db="EMBL/GenBank/DDBJ databases">
        <title>Metagenomic assembly of (sub)arctic Cyanobacteria and their associated microbiome from non-axenic cultures.</title>
        <authorList>
            <person name="Baurain D."/>
        </authorList>
    </citation>
    <scope>NUCLEOTIDE SEQUENCE [LARGE SCALE GENOMIC DNA]</scope>
    <source>
        <strain evidence="7">ULC027bin1</strain>
    </source>
</reference>
<dbReference type="InterPro" id="IPR001647">
    <property type="entry name" value="HTH_TetR"/>
</dbReference>
<dbReference type="PRINTS" id="PR00455">
    <property type="entry name" value="HTHTETR"/>
</dbReference>
<evidence type="ECO:0000259" key="6">
    <source>
        <dbReference type="PROSITE" id="PS50977"/>
    </source>
</evidence>
<dbReference type="InterPro" id="IPR050109">
    <property type="entry name" value="HTH-type_TetR-like_transc_reg"/>
</dbReference>
<protein>
    <submittedName>
        <fullName evidence="7">TetR family transcriptional regulator</fullName>
    </submittedName>
</protein>
<dbReference type="Pfam" id="PF13305">
    <property type="entry name" value="TetR_C_33"/>
    <property type="match status" value="1"/>
</dbReference>
<evidence type="ECO:0000313" key="7">
    <source>
        <dbReference type="EMBL" id="PZO46647.1"/>
    </source>
</evidence>
<feature type="compositionally biased region" description="Basic and acidic residues" evidence="5">
    <location>
        <begin position="132"/>
        <end position="143"/>
    </location>
</feature>
<comment type="caution">
    <text evidence="7">The sequence shown here is derived from an EMBL/GenBank/DDBJ whole genome shotgun (WGS) entry which is preliminary data.</text>
</comment>
<dbReference type="EMBL" id="QBMP01000301">
    <property type="protein sequence ID" value="PZO46647.1"/>
    <property type="molecule type" value="Genomic_DNA"/>
</dbReference>
<keyword evidence="1" id="KW-0805">Transcription regulation</keyword>
<keyword evidence="2 4" id="KW-0238">DNA-binding</keyword>
<feature type="region of interest" description="Disordered" evidence="5">
    <location>
        <begin position="124"/>
        <end position="151"/>
    </location>
</feature>
<dbReference type="InterPro" id="IPR025996">
    <property type="entry name" value="MT1864/Rv1816-like_C"/>
</dbReference>
<evidence type="ECO:0000256" key="3">
    <source>
        <dbReference type="ARBA" id="ARBA00023163"/>
    </source>
</evidence>
<evidence type="ECO:0000313" key="8">
    <source>
        <dbReference type="Proteomes" id="UP000249794"/>
    </source>
</evidence>
<dbReference type="InterPro" id="IPR036271">
    <property type="entry name" value="Tet_transcr_reg_TetR-rel_C_sf"/>
</dbReference>
<dbReference type="SUPFAM" id="SSF46689">
    <property type="entry name" value="Homeodomain-like"/>
    <property type="match status" value="1"/>
</dbReference>
<dbReference type="GO" id="GO:0003700">
    <property type="term" value="F:DNA-binding transcription factor activity"/>
    <property type="evidence" value="ECO:0007669"/>
    <property type="project" value="TreeGrafter"/>
</dbReference>
<reference evidence="8" key="1">
    <citation type="submission" date="2018-04" db="EMBL/GenBank/DDBJ databases">
        <authorList>
            <person name="Cornet L."/>
        </authorList>
    </citation>
    <scope>NUCLEOTIDE SEQUENCE [LARGE SCALE GENOMIC DNA]</scope>
</reference>
<gene>
    <name evidence="7" type="ORF">DCF15_20030</name>
</gene>